<dbReference type="PRINTS" id="PR00149">
    <property type="entry name" value="FUMRATELYASE"/>
</dbReference>
<dbReference type="InterPro" id="IPR022761">
    <property type="entry name" value="Fumarate_lyase_N"/>
</dbReference>
<dbReference type="NCBIfam" id="NF008909">
    <property type="entry name" value="PRK12273.1"/>
    <property type="match status" value="1"/>
</dbReference>
<dbReference type="Gene3D" id="1.20.200.10">
    <property type="entry name" value="Fumarase/aspartase (Central domain)"/>
    <property type="match status" value="1"/>
</dbReference>
<keyword evidence="2 5" id="KW-0456">Lyase</keyword>
<dbReference type="PROSITE" id="PS00163">
    <property type="entry name" value="FUMARATE_LYASES"/>
    <property type="match status" value="1"/>
</dbReference>
<dbReference type="InterPro" id="IPR000362">
    <property type="entry name" value="Fumarate_lyase_fam"/>
</dbReference>
<name>A0ABM5LSL2_THEM3</name>
<organism evidence="5 6">
    <name type="scientific">Thermoanaerobacter mathranii subsp. mathranii (strain DSM 11426 / CCUG 53645 / CIP 108742 / A3)</name>
    <dbReference type="NCBI Taxonomy" id="583358"/>
    <lineage>
        <taxon>Bacteria</taxon>
        <taxon>Bacillati</taxon>
        <taxon>Bacillota</taxon>
        <taxon>Clostridia</taxon>
        <taxon>Thermoanaerobacterales</taxon>
        <taxon>Thermoanaerobacteraceae</taxon>
        <taxon>Thermoanaerobacter</taxon>
    </lineage>
</organism>
<dbReference type="EMBL" id="CP002032">
    <property type="protein sequence ID" value="ADH61738.1"/>
    <property type="molecule type" value="Genomic_DNA"/>
</dbReference>
<dbReference type="GO" id="GO:0016829">
    <property type="term" value="F:lyase activity"/>
    <property type="evidence" value="ECO:0007669"/>
    <property type="project" value="UniProtKB-KW"/>
</dbReference>
<dbReference type="RefSeq" id="WP_013150894.1">
    <property type="nucleotide sequence ID" value="NC_014209.1"/>
</dbReference>
<dbReference type="InterPro" id="IPR051546">
    <property type="entry name" value="Aspartate_Ammonia-Lyase"/>
</dbReference>
<dbReference type="Pfam" id="PF00206">
    <property type="entry name" value="Lyase_1"/>
    <property type="match status" value="1"/>
</dbReference>
<protein>
    <submittedName>
        <fullName evidence="5">Fumarate lyase</fullName>
    </submittedName>
</protein>
<keyword evidence="1" id="KW-0028">Amino-acid biosynthesis</keyword>
<sequence>MKYRIEHDLLGQKEVPVDAYYGIHTLRAYENFNISGQKIHRELIISLAMVKKAAAIANMKAGLLDERRAKAIILACDEIISGKYHDQFIVDALQGGAGTSSNMNANEVIANRAIELLGGSKGDYSIVHPLEHVNLSQSTNDVFPTAVRIAAIRLLKPLSEDLAELQSVLQEKEEEFSDVCKMGRTELQDALPVMLGQEFGAYAQAVARDRWRIYKVEERLRQVNIGGTAVGTGVNAELKYIFSVIEILREITGLGLARAEYMLDPTQNNDVFVEVSGLLKAAATNLIKISNDIRLMSSGPKCGLMEINIPEVQAGSSIMPGKVNPVIPEAVKQAAFQVIACDHAITLCVQAGEFELNFTLPQIAYNLFMQIDLLRNAIRIFIDKCIKGITANKDYLKETIEKSYSYATVLVPYLGYEKATEIAKMAKEKGKTIREVVLEAGLFTEEQLNIIFNPYEMTKPGIPGKRKLKGEKRL</sequence>
<keyword evidence="6" id="KW-1185">Reference proteome</keyword>
<feature type="domain" description="Fumarate lyase N-terminal" evidence="3">
    <location>
        <begin position="11"/>
        <end position="339"/>
    </location>
</feature>
<dbReference type="PANTHER" id="PTHR42696:SF2">
    <property type="entry name" value="ASPARTATE AMMONIA-LYASE"/>
    <property type="match status" value="1"/>
</dbReference>
<dbReference type="Gene3D" id="1.10.275.10">
    <property type="entry name" value="Fumarase/aspartase (N-terminal domain)"/>
    <property type="match status" value="1"/>
</dbReference>
<dbReference type="SUPFAM" id="SSF48557">
    <property type="entry name" value="L-aspartase-like"/>
    <property type="match status" value="1"/>
</dbReference>
<evidence type="ECO:0000256" key="2">
    <source>
        <dbReference type="ARBA" id="ARBA00023239"/>
    </source>
</evidence>
<dbReference type="InterPro" id="IPR018951">
    <property type="entry name" value="Fumarase_C_C"/>
</dbReference>
<gene>
    <name evidence="5" type="ordered locus">Tmath_2064</name>
</gene>
<accession>A0ABM5LSL2</accession>
<dbReference type="InterPro" id="IPR024083">
    <property type="entry name" value="Fumarase/histidase_N"/>
</dbReference>
<proteinExistence type="predicted"/>
<evidence type="ECO:0000313" key="6">
    <source>
        <dbReference type="Proteomes" id="UP000002064"/>
    </source>
</evidence>
<reference evidence="5 6" key="1">
    <citation type="submission" date="2010-05" db="EMBL/GenBank/DDBJ databases">
        <title>Complete sequence of Thermoanaerobacter mathranii subsp. mathranii mathranii str. A3.</title>
        <authorList>
            <consortium name="US DOE Joint Genome Institute"/>
            <person name="Lucas S."/>
            <person name="Copeland A."/>
            <person name="Lapidus A."/>
            <person name="Cheng J.-F."/>
            <person name="Bruce D."/>
            <person name="Goodwin L."/>
            <person name="Pitluck S."/>
            <person name="Held B."/>
            <person name="Detter J.C."/>
            <person name="Han C."/>
            <person name="Tapia R."/>
            <person name="Land M."/>
            <person name="Hauser L."/>
            <person name="Kyrpides N."/>
            <person name="Mikhailova N."/>
            <person name="Zhou J."/>
            <person name="Hemme C."/>
            <person name="Woyke T."/>
        </authorList>
    </citation>
    <scope>NUCLEOTIDE SEQUENCE [LARGE SCALE GENOMIC DNA]</scope>
    <source>
        <strain evidence="5 6">A3</strain>
    </source>
</reference>
<dbReference type="Proteomes" id="UP000002064">
    <property type="component" value="Chromosome"/>
</dbReference>
<evidence type="ECO:0000256" key="1">
    <source>
        <dbReference type="ARBA" id="ARBA00022605"/>
    </source>
</evidence>
<feature type="domain" description="Fumarase C C-terminal" evidence="4">
    <location>
        <begin position="407"/>
        <end position="459"/>
    </location>
</feature>
<dbReference type="Pfam" id="PF10415">
    <property type="entry name" value="FumaraseC_C"/>
    <property type="match status" value="1"/>
</dbReference>
<dbReference type="InterPro" id="IPR020557">
    <property type="entry name" value="Fumarate_lyase_CS"/>
</dbReference>
<evidence type="ECO:0000259" key="4">
    <source>
        <dbReference type="Pfam" id="PF10415"/>
    </source>
</evidence>
<dbReference type="Gene3D" id="1.10.40.30">
    <property type="entry name" value="Fumarase/aspartase (C-terminal domain)"/>
    <property type="match status" value="1"/>
</dbReference>
<evidence type="ECO:0000313" key="5">
    <source>
        <dbReference type="EMBL" id="ADH61738.1"/>
    </source>
</evidence>
<dbReference type="PANTHER" id="PTHR42696">
    <property type="entry name" value="ASPARTATE AMMONIA-LYASE"/>
    <property type="match status" value="1"/>
</dbReference>
<evidence type="ECO:0000259" key="3">
    <source>
        <dbReference type="Pfam" id="PF00206"/>
    </source>
</evidence>
<dbReference type="InterPro" id="IPR008948">
    <property type="entry name" value="L-Aspartase-like"/>
</dbReference>
<dbReference type="CDD" id="cd01357">
    <property type="entry name" value="Aspartase"/>
    <property type="match status" value="1"/>
</dbReference>